<dbReference type="InterPro" id="IPR008613">
    <property type="entry name" value="Excalibur_Ca-bd_domain"/>
</dbReference>
<dbReference type="EMBL" id="LRPN01000202">
    <property type="protein sequence ID" value="KWZ76463.1"/>
    <property type="molecule type" value="Genomic_DNA"/>
</dbReference>
<evidence type="ECO:0000256" key="3">
    <source>
        <dbReference type="ARBA" id="ARBA00022801"/>
    </source>
</evidence>
<feature type="region of interest" description="Disordered" evidence="4">
    <location>
        <begin position="196"/>
        <end position="262"/>
    </location>
</feature>
<dbReference type="SUPFAM" id="SSF50199">
    <property type="entry name" value="Staphylococcal nuclease"/>
    <property type="match status" value="1"/>
</dbReference>
<keyword evidence="1" id="KW-0540">Nuclease</keyword>
<dbReference type="CDD" id="cd00175">
    <property type="entry name" value="SNc"/>
    <property type="match status" value="1"/>
</dbReference>
<evidence type="ECO:0000313" key="7">
    <source>
        <dbReference type="EMBL" id="KWZ76463.1"/>
    </source>
</evidence>
<keyword evidence="5" id="KW-0732">Signal</keyword>
<protein>
    <submittedName>
        <fullName evidence="7">Nuclease-like protein</fullName>
    </submittedName>
</protein>
<dbReference type="InterPro" id="IPR016071">
    <property type="entry name" value="Staphylococal_nuclease_OB-fold"/>
</dbReference>
<dbReference type="GO" id="GO:0016787">
    <property type="term" value="F:hydrolase activity"/>
    <property type="evidence" value="ECO:0007669"/>
    <property type="project" value="UniProtKB-KW"/>
</dbReference>
<dbReference type="Pfam" id="PF05901">
    <property type="entry name" value="Excalibur"/>
    <property type="match status" value="1"/>
</dbReference>
<feature type="chain" id="PRO_5038793394" evidence="5">
    <location>
        <begin position="21"/>
        <end position="262"/>
    </location>
</feature>
<dbReference type="AlphaFoldDB" id="A0A133KA80"/>
<dbReference type="GO" id="GO:0004519">
    <property type="term" value="F:endonuclease activity"/>
    <property type="evidence" value="ECO:0007669"/>
    <property type="project" value="UniProtKB-KW"/>
</dbReference>
<comment type="caution">
    <text evidence="7">The sequence shown here is derived from an EMBL/GenBank/DDBJ whole genome shotgun (WGS) entry which is preliminary data.</text>
</comment>
<dbReference type="RefSeq" id="WP_061087293.1">
    <property type="nucleotide sequence ID" value="NZ_KQ955935.1"/>
</dbReference>
<organism evidence="7 8">
    <name type="scientific">Heyndrickxia coagulans</name>
    <name type="common">Weizmannia coagulans</name>
    <dbReference type="NCBI Taxonomy" id="1398"/>
    <lineage>
        <taxon>Bacteria</taxon>
        <taxon>Bacillati</taxon>
        <taxon>Bacillota</taxon>
        <taxon>Bacilli</taxon>
        <taxon>Bacillales</taxon>
        <taxon>Bacillaceae</taxon>
        <taxon>Heyndrickxia</taxon>
    </lineage>
</organism>
<dbReference type="GO" id="GO:0003676">
    <property type="term" value="F:nucleic acid binding"/>
    <property type="evidence" value="ECO:0007669"/>
    <property type="project" value="InterPro"/>
</dbReference>
<feature type="compositionally biased region" description="Low complexity" evidence="4">
    <location>
        <begin position="202"/>
        <end position="223"/>
    </location>
</feature>
<evidence type="ECO:0000256" key="4">
    <source>
        <dbReference type="SAM" id="MobiDB-lite"/>
    </source>
</evidence>
<feature type="region of interest" description="Disordered" evidence="4">
    <location>
        <begin position="25"/>
        <end position="50"/>
    </location>
</feature>
<evidence type="ECO:0000259" key="6">
    <source>
        <dbReference type="PROSITE" id="PS50830"/>
    </source>
</evidence>
<feature type="domain" description="TNase-like" evidence="6">
    <location>
        <begin position="54"/>
        <end position="187"/>
    </location>
</feature>
<feature type="signal peptide" evidence="5">
    <location>
        <begin position="1"/>
        <end position="20"/>
    </location>
</feature>
<dbReference type="Pfam" id="PF00565">
    <property type="entry name" value="SNase"/>
    <property type="match status" value="1"/>
</dbReference>
<dbReference type="PROSITE" id="PS01284">
    <property type="entry name" value="TNASE_2"/>
    <property type="match status" value="1"/>
</dbReference>
<evidence type="ECO:0000256" key="1">
    <source>
        <dbReference type="ARBA" id="ARBA00022722"/>
    </source>
</evidence>
<evidence type="ECO:0000256" key="5">
    <source>
        <dbReference type="SAM" id="SignalP"/>
    </source>
</evidence>
<keyword evidence="2" id="KW-0255">Endonuclease</keyword>
<dbReference type="PROSITE" id="PS51257">
    <property type="entry name" value="PROKAR_LIPOPROTEIN"/>
    <property type="match status" value="1"/>
</dbReference>
<dbReference type="PANTHER" id="PTHR12302:SF3">
    <property type="entry name" value="SERINE_THREONINE-PROTEIN KINASE 31"/>
    <property type="match status" value="1"/>
</dbReference>
<dbReference type="SMART" id="SM00894">
    <property type="entry name" value="Excalibur"/>
    <property type="match status" value="1"/>
</dbReference>
<name>A0A133KA80_HEYCO</name>
<dbReference type="InterPro" id="IPR035437">
    <property type="entry name" value="SNase_OB-fold_sf"/>
</dbReference>
<dbReference type="InterPro" id="IPR002071">
    <property type="entry name" value="Thermonucl_AS"/>
</dbReference>
<accession>A0A133KA80</accession>
<dbReference type="PROSITE" id="PS50830">
    <property type="entry name" value="TNASE_3"/>
    <property type="match status" value="1"/>
</dbReference>
<dbReference type="Gene3D" id="2.40.50.90">
    <property type="match status" value="1"/>
</dbReference>
<feature type="compositionally biased region" description="Basic and acidic residues" evidence="4">
    <location>
        <begin position="249"/>
        <end position="262"/>
    </location>
</feature>
<dbReference type="Proteomes" id="UP000070376">
    <property type="component" value="Unassembled WGS sequence"/>
</dbReference>
<dbReference type="PANTHER" id="PTHR12302">
    <property type="entry name" value="EBNA2 BINDING PROTEIN P100"/>
    <property type="match status" value="1"/>
</dbReference>
<proteinExistence type="predicted"/>
<dbReference type="SMART" id="SM00318">
    <property type="entry name" value="SNc"/>
    <property type="match status" value="1"/>
</dbReference>
<dbReference type="PATRIC" id="fig|1398.22.peg.3816"/>
<reference evidence="8" key="1">
    <citation type="submission" date="2016-01" db="EMBL/GenBank/DDBJ databases">
        <authorList>
            <person name="Mitreva M."/>
            <person name="Pepin K.H."/>
            <person name="Mihindukulasuriya K.A."/>
            <person name="Fulton R."/>
            <person name="Fronick C."/>
            <person name="O'Laughlin M."/>
            <person name="Miner T."/>
            <person name="Herter B."/>
            <person name="Rosa B.A."/>
            <person name="Cordes M."/>
            <person name="Tomlinson C."/>
            <person name="Wollam A."/>
            <person name="Palsikar V.B."/>
            <person name="Mardis E.R."/>
            <person name="Wilson R.K."/>
        </authorList>
    </citation>
    <scope>NUCLEOTIDE SEQUENCE [LARGE SCALE GENOMIC DNA]</scope>
    <source>
        <strain evidence="8">GED7749B</strain>
    </source>
</reference>
<keyword evidence="3" id="KW-0378">Hydrolase</keyword>
<evidence type="ECO:0000313" key="8">
    <source>
        <dbReference type="Proteomes" id="UP000070376"/>
    </source>
</evidence>
<evidence type="ECO:0000256" key="2">
    <source>
        <dbReference type="ARBA" id="ARBA00022759"/>
    </source>
</evidence>
<sequence length="262" mass="29096">MKTKTAGWFTLFLAMMLAVAGCEPHQNSTKTGTEPKTVQQTNTGPGENRQTAGKQIAVKLAGVTDGDTIKIYYHGKEETVRYLLVDTPESKKPDMCVQPYAKAAYYRNKQLVSSGKLTIEFDHGAKRDKYGRLLAYVFVNGKSVQEKLLKEGYARVAYVYEPPYQYLGTFKKAEQRAKNEKLRVWSQPGYATDRGFNGCEKGSSASNSNASGGESRSSNGSSGFQNCTELRKKYPNGVPRSNPAYRSYMDGDKDGYACEPYK</sequence>
<gene>
    <name evidence="7" type="ORF">HMPREF3213_03812</name>
</gene>